<dbReference type="Proteomes" id="UP000219559">
    <property type="component" value="Unassembled WGS sequence"/>
</dbReference>
<evidence type="ECO:0000256" key="1">
    <source>
        <dbReference type="ARBA" id="ARBA00023015"/>
    </source>
</evidence>
<dbReference type="AlphaFoldDB" id="A0A2A4GDG1"/>
<dbReference type="SUPFAM" id="SSF46689">
    <property type="entry name" value="Homeodomain-like"/>
    <property type="match status" value="1"/>
</dbReference>
<keyword evidence="3" id="KW-0804">Transcription</keyword>
<evidence type="ECO:0000256" key="2">
    <source>
        <dbReference type="ARBA" id="ARBA00023125"/>
    </source>
</evidence>
<evidence type="ECO:0000259" key="5">
    <source>
        <dbReference type="PROSITE" id="PS50977"/>
    </source>
</evidence>
<dbReference type="SUPFAM" id="SSF48498">
    <property type="entry name" value="Tetracyclin repressor-like, C-terminal domain"/>
    <property type="match status" value="1"/>
</dbReference>
<gene>
    <name evidence="6" type="ORF">B7P33_01530</name>
</gene>
<organism evidence="6 7">
    <name type="scientific">Sediminicola luteus</name>
    <dbReference type="NCBI Taxonomy" id="319238"/>
    <lineage>
        <taxon>Bacteria</taxon>
        <taxon>Pseudomonadati</taxon>
        <taxon>Bacteroidota</taxon>
        <taxon>Flavobacteriia</taxon>
        <taxon>Flavobacteriales</taxon>
        <taxon>Flavobacteriaceae</taxon>
        <taxon>Sediminicola</taxon>
    </lineage>
</organism>
<dbReference type="PROSITE" id="PS01081">
    <property type="entry name" value="HTH_TETR_1"/>
    <property type="match status" value="1"/>
</dbReference>
<proteinExistence type="predicted"/>
<dbReference type="EMBL" id="NBWU01000001">
    <property type="protein sequence ID" value="PCE66010.1"/>
    <property type="molecule type" value="Genomic_DNA"/>
</dbReference>
<feature type="domain" description="HTH tetR-type" evidence="5">
    <location>
        <begin position="7"/>
        <end position="67"/>
    </location>
</feature>
<dbReference type="Pfam" id="PF16925">
    <property type="entry name" value="TetR_C_13"/>
    <property type="match status" value="1"/>
</dbReference>
<dbReference type="InterPro" id="IPR023772">
    <property type="entry name" value="DNA-bd_HTH_TetR-type_CS"/>
</dbReference>
<dbReference type="InterPro" id="IPR036271">
    <property type="entry name" value="Tet_transcr_reg_TetR-rel_C_sf"/>
</dbReference>
<dbReference type="PANTHER" id="PTHR47506">
    <property type="entry name" value="TRANSCRIPTIONAL REGULATORY PROTEIN"/>
    <property type="match status" value="1"/>
</dbReference>
<evidence type="ECO:0000313" key="7">
    <source>
        <dbReference type="Proteomes" id="UP000219559"/>
    </source>
</evidence>
<dbReference type="PROSITE" id="PS50977">
    <property type="entry name" value="HTH_TETR_2"/>
    <property type="match status" value="1"/>
</dbReference>
<keyword evidence="1" id="KW-0805">Transcription regulation</keyword>
<keyword evidence="7" id="KW-1185">Reference proteome</keyword>
<dbReference type="Gene3D" id="1.10.357.10">
    <property type="entry name" value="Tetracycline Repressor, domain 2"/>
    <property type="match status" value="1"/>
</dbReference>
<evidence type="ECO:0000256" key="4">
    <source>
        <dbReference type="PROSITE-ProRule" id="PRU00335"/>
    </source>
</evidence>
<dbReference type="Pfam" id="PF00440">
    <property type="entry name" value="TetR_N"/>
    <property type="match status" value="1"/>
</dbReference>
<dbReference type="PANTHER" id="PTHR47506:SF1">
    <property type="entry name" value="HTH-TYPE TRANSCRIPTIONAL REGULATOR YJDC"/>
    <property type="match status" value="1"/>
</dbReference>
<dbReference type="OrthoDB" id="9798857at2"/>
<dbReference type="GO" id="GO:0003677">
    <property type="term" value="F:DNA binding"/>
    <property type="evidence" value="ECO:0007669"/>
    <property type="project" value="UniProtKB-UniRule"/>
</dbReference>
<dbReference type="InterPro" id="IPR009057">
    <property type="entry name" value="Homeodomain-like_sf"/>
</dbReference>
<reference evidence="6 7" key="1">
    <citation type="submission" date="2017-04" db="EMBL/GenBank/DDBJ databases">
        <title>A new member of the family Flavobacteriaceae isolated from ascidians.</title>
        <authorList>
            <person name="Chen L."/>
        </authorList>
    </citation>
    <scope>NUCLEOTIDE SEQUENCE [LARGE SCALE GENOMIC DNA]</scope>
    <source>
        <strain evidence="6 7">HQA918</strain>
    </source>
</reference>
<evidence type="ECO:0000256" key="3">
    <source>
        <dbReference type="ARBA" id="ARBA00023163"/>
    </source>
</evidence>
<dbReference type="PRINTS" id="PR00455">
    <property type="entry name" value="HTHTETR"/>
</dbReference>
<comment type="caution">
    <text evidence="6">The sequence shown here is derived from an EMBL/GenBank/DDBJ whole genome shotgun (WGS) entry which is preliminary data.</text>
</comment>
<evidence type="ECO:0000313" key="6">
    <source>
        <dbReference type="EMBL" id="PCE66010.1"/>
    </source>
</evidence>
<name>A0A2A4GDG1_9FLAO</name>
<protein>
    <recommendedName>
        <fullName evidence="5">HTH tetR-type domain-containing protein</fullName>
    </recommendedName>
</protein>
<dbReference type="InterPro" id="IPR001647">
    <property type="entry name" value="HTH_TetR"/>
</dbReference>
<feature type="DNA-binding region" description="H-T-H motif" evidence="4">
    <location>
        <begin position="30"/>
        <end position="49"/>
    </location>
</feature>
<accession>A0A2A4GDG1</accession>
<dbReference type="RefSeq" id="WP_097441534.1">
    <property type="nucleotide sequence ID" value="NZ_NBWU01000001.1"/>
</dbReference>
<sequence length="207" mass="23663">MGRKKDPRSKENIIQAAFILFLEKGYRDVTIKNITDATGLSKGAVYHHFTSKEEIYMATLEVFYFDLVNQEAEQMITGNFVNDIENVYHFAAEVFARIENLTKTGLDFPIRNYFSFQLESETHSEVRARIRESVVTYRKLAEGIVRKAQENGQISTDWDPESIALQVLGMVEGIAINHSTVKGDIKNVLLSKYKQVFTTYFKMIGAT</sequence>
<keyword evidence="2 4" id="KW-0238">DNA-binding</keyword>
<dbReference type="InterPro" id="IPR011075">
    <property type="entry name" value="TetR_C"/>
</dbReference>